<feature type="domain" description="NusG-like N-terminal" evidence="5">
    <location>
        <begin position="121"/>
        <end position="237"/>
    </location>
</feature>
<dbReference type="SMART" id="SM00738">
    <property type="entry name" value="NGN"/>
    <property type="match status" value="1"/>
</dbReference>
<reference evidence="6 7" key="1">
    <citation type="submission" date="2022-07" db="EMBL/GenBank/DDBJ databases">
        <title>Genome-wide signatures of adaptation to extreme environments.</title>
        <authorList>
            <person name="Cho C.H."/>
            <person name="Yoon H.S."/>
        </authorList>
    </citation>
    <scope>NUCLEOTIDE SEQUENCE [LARGE SCALE GENOMIC DNA]</scope>
    <source>
        <strain evidence="6 7">108.79 E11</strain>
    </source>
</reference>
<dbReference type="Gene3D" id="3.30.70.940">
    <property type="entry name" value="NusG, N-terminal domain"/>
    <property type="match status" value="1"/>
</dbReference>
<feature type="compositionally biased region" description="Polar residues" evidence="4">
    <location>
        <begin position="323"/>
        <end position="334"/>
    </location>
</feature>
<dbReference type="Proteomes" id="UP001300502">
    <property type="component" value="Unassembled WGS sequence"/>
</dbReference>
<comment type="caution">
    <text evidence="6">The sequence shown here is derived from an EMBL/GenBank/DDBJ whole genome shotgun (WGS) entry which is preliminary data.</text>
</comment>
<protein>
    <recommendedName>
        <fullName evidence="5">NusG-like N-terminal domain-containing protein</fullName>
    </recommendedName>
</protein>
<accession>A0AAV9I365</accession>
<evidence type="ECO:0000256" key="1">
    <source>
        <dbReference type="ARBA" id="ARBA00022814"/>
    </source>
</evidence>
<evidence type="ECO:0000259" key="5">
    <source>
        <dbReference type="SMART" id="SM00738"/>
    </source>
</evidence>
<gene>
    <name evidence="6" type="ORF">GAYE_PCTG14G0621</name>
</gene>
<dbReference type="InterPro" id="IPR006645">
    <property type="entry name" value="NGN-like_dom"/>
</dbReference>
<keyword evidence="7" id="KW-1185">Reference proteome</keyword>
<evidence type="ECO:0000256" key="4">
    <source>
        <dbReference type="SAM" id="MobiDB-lite"/>
    </source>
</evidence>
<dbReference type="GO" id="GO:0031564">
    <property type="term" value="P:transcription antitermination"/>
    <property type="evidence" value="ECO:0007669"/>
    <property type="project" value="UniProtKB-KW"/>
</dbReference>
<proteinExistence type="predicted"/>
<feature type="region of interest" description="Disordered" evidence="4">
    <location>
        <begin position="67"/>
        <end position="107"/>
    </location>
</feature>
<organism evidence="6 7">
    <name type="scientific">Galdieria yellowstonensis</name>
    <dbReference type="NCBI Taxonomy" id="3028027"/>
    <lineage>
        <taxon>Eukaryota</taxon>
        <taxon>Rhodophyta</taxon>
        <taxon>Bangiophyceae</taxon>
        <taxon>Galdieriales</taxon>
        <taxon>Galdieriaceae</taxon>
        <taxon>Galdieria</taxon>
    </lineage>
</organism>
<keyword evidence="3" id="KW-0804">Transcription</keyword>
<sequence length="407" mass="45960">MLLSFAALVRLQHKAISFTGIDIRGRFIKNNVPSRVLLRRRNFKPILSQGWNKKTCENETRACLVTSDGNSSDEQSVQAQYPEQELSDSTKESAENNSQSEVEEDSEKHLLFDDEAVENIPPKWYLLQVTRGRERAVRETLLSKAENTKMLRGRLLSVLVPCAKKVVLSPRGIPKVRMEPVFSGYVLVKLKLTDSAYRSIKETLFVVGFVSFSNRGKRKSLPEPLRESEAEEILRKAEPEESRSELAVSVGDKVQVETDDINAYGIVSQVGSDYAKVECLLQGSAASVEAKIEALRPVSDEEFEVAVKNYLKSRQAKLRQKPKQSQVSSKNVATVVSKDNESNNDERQKTEASEIDLFIDDLEREERERQQRKANLELDPNYEQVVPVSGTDSYLLDEQLFLGNSSE</sequence>
<dbReference type="Pfam" id="PF02357">
    <property type="entry name" value="NusG"/>
    <property type="match status" value="1"/>
</dbReference>
<evidence type="ECO:0000313" key="6">
    <source>
        <dbReference type="EMBL" id="KAK4522731.1"/>
    </source>
</evidence>
<dbReference type="GO" id="GO:0006354">
    <property type="term" value="P:DNA-templated transcription elongation"/>
    <property type="evidence" value="ECO:0007669"/>
    <property type="project" value="InterPro"/>
</dbReference>
<dbReference type="PANTHER" id="PTHR30265">
    <property type="entry name" value="RHO-INTERACTING TRANSCRIPTION TERMINATION FACTOR NUSG"/>
    <property type="match status" value="1"/>
</dbReference>
<dbReference type="SUPFAM" id="SSF82679">
    <property type="entry name" value="N-utilization substance G protein NusG, N-terminal domain"/>
    <property type="match status" value="1"/>
</dbReference>
<name>A0AAV9I365_9RHOD</name>
<feature type="compositionally biased region" description="Polar residues" evidence="4">
    <location>
        <begin position="67"/>
        <end position="81"/>
    </location>
</feature>
<dbReference type="AlphaFoldDB" id="A0AAV9I365"/>
<dbReference type="InterPro" id="IPR043425">
    <property type="entry name" value="NusG-like"/>
</dbReference>
<dbReference type="EMBL" id="JANCYU010000007">
    <property type="protein sequence ID" value="KAK4522731.1"/>
    <property type="molecule type" value="Genomic_DNA"/>
</dbReference>
<dbReference type="PANTHER" id="PTHR30265:SF4">
    <property type="entry name" value="KOW MOTIF FAMILY PROTEIN, EXPRESSED"/>
    <property type="match status" value="1"/>
</dbReference>
<evidence type="ECO:0000256" key="3">
    <source>
        <dbReference type="ARBA" id="ARBA00023163"/>
    </source>
</evidence>
<evidence type="ECO:0000256" key="2">
    <source>
        <dbReference type="ARBA" id="ARBA00023015"/>
    </source>
</evidence>
<evidence type="ECO:0000313" key="7">
    <source>
        <dbReference type="Proteomes" id="UP001300502"/>
    </source>
</evidence>
<keyword evidence="2" id="KW-0805">Transcription regulation</keyword>
<feature type="compositionally biased region" description="Basic and acidic residues" evidence="4">
    <location>
        <begin position="338"/>
        <end position="352"/>
    </location>
</feature>
<keyword evidence="1" id="KW-0889">Transcription antitermination</keyword>
<dbReference type="InterPro" id="IPR036735">
    <property type="entry name" value="NGN_dom_sf"/>
</dbReference>
<feature type="region of interest" description="Disordered" evidence="4">
    <location>
        <begin position="318"/>
        <end position="353"/>
    </location>
</feature>